<sequence length="123" mass="13112">MKTLTTAIILFAFSAPSIGFAQSPSSIVPVLKGAYAPASGGCDAAAAAFVYIEDKDIGANKTAGKVKSVKHEGNSYVLDVLWVEAGSDETDGDRDTVVIEVKDTRSFIFSNTTSKRTLMRWCN</sequence>
<evidence type="ECO:0000256" key="1">
    <source>
        <dbReference type="SAM" id="SignalP"/>
    </source>
</evidence>
<name>A0A444LB88_9HYPH</name>
<proteinExistence type="predicted"/>
<reference evidence="2 3" key="1">
    <citation type="submission" date="2019-01" db="EMBL/GenBank/DDBJ databases">
        <title>The draft genome of Rhizobium sp. 24NR.</title>
        <authorList>
            <person name="Liu L."/>
            <person name="Liang L."/>
            <person name="Shi S."/>
            <person name="Xu L."/>
            <person name="Wang X."/>
            <person name="Li L."/>
            <person name="Zhang X."/>
        </authorList>
    </citation>
    <scope>NUCLEOTIDE SEQUENCE [LARGE SCALE GENOMIC DNA]</scope>
    <source>
        <strain evidence="2 3">24NR</strain>
    </source>
</reference>
<dbReference type="EMBL" id="SBIP01000006">
    <property type="protein sequence ID" value="RWX74884.1"/>
    <property type="molecule type" value="Genomic_DNA"/>
</dbReference>
<dbReference type="AlphaFoldDB" id="A0A444LB88"/>
<gene>
    <name evidence="2" type="ORF">EPK99_23655</name>
</gene>
<dbReference type="OrthoDB" id="8373056at2"/>
<dbReference type="RefSeq" id="WP_128445545.1">
    <property type="nucleotide sequence ID" value="NZ_SBIP01000006.1"/>
</dbReference>
<feature type="chain" id="PRO_5019008673" evidence="1">
    <location>
        <begin position="22"/>
        <end position="123"/>
    </location>
</feature>
<feature type="signal peptide" evidence="1">
    <location>
        <begin position="1"/>
        <end position="21"/>
    </location>
</feature>
<evidence type="ECO:0000313" key="2">
    <source>
        <dbReference type="EMBL" id="RWX74884.1"/>
    </source>
</evidence>
<keyword evidence="1" id="KW-0732">Signal</keyword>
<evidence type="ECO:0000313" key="3">
    <source>
        <dbReference type="Proteomes" id="UP000287687"/>
    </source>
</evidence>
<protein>
    <submittedName>
        <fullName evidence="2">Uncharacterized protein</fullName>
    </submittedName>
</protein>
<comment type="caution">
    <text evidence="2">The sequence shown here is derived from an EMBL/GenBank/DDBJ whole genome shotgun (WGS) entry which is preliminary data.</text>
</comment>
<organism evidence="2 3">
    <name type="scientific">Neorhizobium lilium</name>
    <dbReference type="NCBI Taxonomy" id="2503024"/>
    <lineage>
        <taxon>Bacteria</taxon>
        <taxon>Pseudomonadati</taxon>
        <taxon>Pseudomonadota</taxon>
        <taxon>Alphaproteobacteria</taxon>
        <taxon>Hyphomicrobiales</taxon>
        <taxon>Rhizobiaceae</taxon>
        <taxon>Rhizobium/Agrobacterium group</taxon>
        <taxon>Neorhizobium</taxon>
    </lineage>
</organism>
<keyword evidence="3" id="KW-1185">Reference proteome</keyword>
<accession>A0A444LB88</accession>
<dbReference type="Proteomes" id="UP000287687">
    <property type="component" value="Unassembled WGS sequence"/>
</dbReference>